<gene>
    <name evidence="14" type="ORF">G7K_6431-t1</name>
</gene>
<dbReference type="GO" id="GO:0005524">
    <property type="term" value="F:ATP binding"/>
    <property type="evidence" value="ECO:0007669"/>
    <property type="project" value="UniProtKB-KW"/>
</dbReference>
<organism evidence="14 15">
    <name type="scientific">Saitoella complicata (strain BCRC 22490 / CBS 7301 / JCM 7358 / NBRC 10748 / NRRL Y-17804)</name>
    <dbReference type="NCBI Taxonomy" id="698492"/>
    <lineage>
        <taxon>Eukaryota</taxon>
        <taxon>Fungi</taxon>
        <taxon>Dikarya</taxon>
        <taxon>Ascomycota</taxon>
        <taxon>Taphrinomycotina</taxon>
        <taxon>Taphrinomycotina incertae sedis</taxon>
        <taxon>Saitoella</taxon>
    </lineage>
</organism>
<evidence type="ECO:0000256" key="3">
    <source>
        <dbReference type="ARBA" id="ARBA00022801"/>
    </source>
</evidence>
<evidence type="ECO:0000256" key="2">
    <source>
        <dbReference type="ARBA" id="ARBA00022741"/>
    </source>
</evidence>
<dbReference type="PROSITE" id="PS00039">
    <property type="entry name" value="DEAD_ATP_HELICASE"/>
    <property type="match status" value="1"/>
</dbReference>
<dbReference type="EMBL" id="BACD03000066">
    <property type="protein sequence ID" value="GAO52353.1"/>
    <property type="molecule type" value="Genomic_DNA"/>
</dbReference>
<sequence>MSSWADDVEEELNTTSPPPTTTTPSFADRLGPKTTDQPSSTMGPEPTAVENGQIQQDDNEEVNDLIKNQHTVTVKLVDQQADPNSPLYSIKTFEELHLSEPLLKGLYSMKFNKPSKIQEKALPLLLSNPPRNMIGQSQSGTGKTAAFALTMLSRVDPKIQAPQAVCLAPSRELAIQIQDVVSTMAKFMPEIKIQLAAKESVAKGATVDAQIVVGTPGTVLELCKRKQMNVSQVKVFVLDEADEMINQQGLGEQSLRCKNTVGRNAQIVLFSATFPEAVRMYAQKFAPEANQIELKREELSVEGIRQLWMDCKSQSHKYDVLAELYNVLTIGQSIIFARTKASVMEIAKRLEADGHACVALTGDLEPTQRDHVMSSFRDGSHKVLITTNVIARGIDVLQVNMVVNYDMPLTPPPESRPDPATYLHRIGRTGRFGRIGVSINFVCDERSLREMQAIERYLGVKMIKVPTDDVEETEKVIKAALKV</sequence>
<evidence type="ECO:0000256" key="4">
    <source>
        <dbReference type="ARBA" id="ARBA00022806"/>
    </source>
</evidence>
<name>A0A0E9NRB9_SAICN</name>
<dbReference type="PROSITE" id="PS51192">
    <property type="entry name" value="HELICASE_ATP_BIND_1"/>
    <property type="match status" value="1"/>
</dbReference>
<keyword evidence="6" id="KW-0694">RNA-binding</keyword>
<dbReference type="InterPro" id="IPR011545">
    <property type="entry name" value="DEAD/DEAH_box_helicase_dom"/>
</dbReference>
<dbReference type="InterPro" id="IPR027417">
    <property type="entry name" value="P-loop_NTPase"/>
</dbReference>
<dbReference type="Pfam" id="PF00270">
    <property type="entry name" value="DEAD"/>
    <property type="match status" value="1"/>
</dbReference>
<dbReference type="InterPro" id="IPR014001">
    <property type="entry name" value="Helicase_ATP-bd"/>
</dbReference>
<evidence type="ECO:0000259" key="13">
    <source>
        <dbReference type="PROSITE" id="PS51195"/>
    </source>
</evidence>
<dbReference type="SMART" id="SM00487">
    <property type="entry name" value="DEXDc"/>
    <property type="match status" value="1"/>
</dbReference>
<dbReference type="PROSITE" id="PS51194">
    <property type="entry name" value="HELICASE_CTER"/>
    <property type="match status" value="1"/>
</dbReference>
<evidence type="ECO:0000256" key="6">
    <source>
        <dbReference type="ARBA" id="ARBA00022884"/>
    </source>
</evidence>
<comment type="caution">
    <text evidence="14">The sequence shown here is derived from an EMBL/GenBank/DDBJ whole genome shotgun (WGS) entry which is preliminary data.</text>
</comment>
<dbReference type="EC" id="3.6.4.13" evidence="1"/>
<evidence type="ECO:0000259" key="12">
    <source>
        <dbReference type="PROSITE" id="PS51194"/>
    </source>
</evidence>
<feature type="domain" description="Helicase C-terminal" evidence="12">
    <location>
        <begin position="320"/>
        <end position="471"/>
    </location>
</feature>
<dbReference type="InterPro" id="IPR000629">
    <property type="entry name" value="RNA-helicase_DEAD-box_CS"/>
</dbReference>
<evidence type="ECO:0000256" key="9">
    <source>
        <dbReference type="RuleBase" id="RU000492"/>
    </source>
</evidence>
<dbReference type="SMART" id="SM00490">
    <property type="entry name" value="HELICc"/>
    <property type="match status" value="1"/>
</dbReference>
<dbReference type="CDD" id="cd17963">
    <property type="entry name" value="DEADc_DDX19_DDX25"/>
    <property type="match status" value="1"/>
</dbReference>
<comment type="similarity">
    <text evidence="9">Belongs to the DEAD box helicase family.</text>
</comment>
<feature type="domain" description="DEAD-box RNA helicase Q" evidence="13">
    <location>
        <begin position="91"/>
        <end position="119"/>
    </location>
</feature>
<keyword evidence="4 9" id="KW-0347">Helicase</keyword>
<dbReference type="InterPro" id="IPR001650">
    <property type="entry name" value="Helicase_C-like"/>
</dbReference>
<proteinExistence type="inferred from homology"/>
<reference evidence="14 15" key="2">
    <citation type="journal article" date="2014" name="J. Gen. Appl. Microbiol.">
        <title>The early diverging ascomycetous budding yeast Saitoella complicata has three histone deacetylases belonging to the Clr6, Hos2, and Rpd3 lineages.</title>
        <authorList>
            <person name="Nishida H."/>
            <person name="Matsumoto T."/>
            <person name="Kondo S."/>
            <person name="Hamamoto M."/>
            <person name="Yoshikawa H."/>
        </authorList>
    </citation>
    <scope>NUCLEOTIDE SEQUENCE [LARGE SCALE GENOMIC DNA]</scope>
    <source>
        <strain evidence="14 15">NRRL Y-17804</strain>
    </source>
</reference>
<keyword evidence="5 9" id="KW-0067">ATP-binding</keyword>
<evidence type="ECO:0000313" key="15">
    <source>
        <dbReference type="Proteomes" id="UP000033140"/>
    </source>
</evidence>
<dbReference type="Pfam" id="PF00271">
    <property type="entry name" value="Helicase_C"/>
    <property type="match status" value="1"/>
</dbReference>
<dbReference type="OMA" id="IAAETRW"/>
<feature type="short sequence motif" description="Q motif" evidence="8">
    <location>
        <begin position="91"/>
        <end position="119"/>
    </location>
</feature>
<reference evidence="14 15" key="3">
    <citation type="journal article" date="2015" name="Genome Announc.">
        <title>Draft Genome Sequence of the Archiascomycetous Yeast Saitoella complicata.</title>
        <authorList>
            <person name="Yamauchi K."/>
            <person name="Kondo S."/>
            <person name="Hamamoto M."/>
            <person name="Takahashi Y."/>
            <person name="Ogura Y."/>
            <person name="Hayashi T."/>
            <person name="Nishida H."/>
        </authorList>
    </citation>
    <scope>NUCLEOTIDE SEQUENCE [LARGE SCALE GENOMIC DNA]</scope>
    <source>
        <strain evidence="14 15">NRRL Y-17804</strain>
    </source>
</reference>
<dbReference type="Gene3D" id="3.40.50.300">
    <property type="entry name" value="P-loop containing nucleotide triphosphate hydrolases"/>
    <property type="match status" value="2"/>
</dbReference>
<dbReference type="Proteomes" id="UP000033140">
    <property type="component" value="Unassembled WGS sequence"/>
</dbReference>
<dbReference type="GO" id="GO:0003724">
    <property type="term" value="F:RNA helicase activity"/>
    <property type="evidence" value="ECO:0007669"/>
    <property type="project" value="UniProtKB-EC"/>
</dbReference>
<dbReference type="PROSITE" id="PS51195">
    <property type="entry name" value="Q_MOTIF"/>
    <property type="match status" value="1"/>
</dbReference>
<dbReference type="GO" id="GO:0003723">
    <property type="term" value="F:RNA binding"/>
    <property type="evidence" value="ECO:0007669"/>
    <property type="project" value="UniProtKB-KW"/>
</dbReference>
<evidence type="ECO:0000256" key="7">
    <source>
        <dbReference type="ARBA" id="ARBA00047984"/>
    </source>
</evidence>
<feature type="region of interest" description="Disordered" evidence="10">
    <location>
        <begin position="1"/>
        <end position="50"/>
    </location>
</feature>
<feature type="compositionally biased region" description="Acidic residues" evidence="10">
    <location>
        <begin position="1"/>
        <end position="12"/>
    </location>
</feature>
<evidence type="ECO:0000256" key="1">
    <source>
        <dbReference type="ARBA" id="ARBA00012552"/>
    </source>
</evidence>
<dbReference type="AlphaFoldDB" id="A0A0E9NRB9"/>
<keyword evidence="15" id="KW-1185">Reference proteome</keyword>
<protein>
    <recommendedName>
        <fullName evidence="1">RNA helicase</fullName>
        <ecNumber evidence="1">3.6.4.13</ecNumber>
    </recommendedName>
</protein>
<dbReference type="GO" id="GO:0016787">
    <property type="term" value="F:hydrolase activity"/>
    <property type="evidence" value="ECO:0007669"/>
    <property type="project" value="UniProtKB-KW"/>
</dbReference>
<evidence type="ECO:0000259" key="11">
    <source>
        <dbReference type="PROSITE" id="PS51192"/>
    </source>
</evidence>
<accession>A0A0E9NRB9</accession>
<dbReference type="STRING" id="698492.A0A0E9NRB9"/>
<evidence type="ECO:0000256" key="5">
    <source>
        <dbReference type="ARBA" id="ARBA00022840"/>
    </source>
</evidence>
<dbReference type="SUPFAM" id="SSF52540">
    <property type="entry name" value="P-loop containing nucleoside triphosphate hydrolases"/>
    <property type="match status" value="1"/>
</dbReference>
<keyword evidence="3 9" id="KW-0378">Hydrolase</keyword>
<keyword evidence="2 9" id="KW-0547">Nucleotide-binding</keyword>
<evidence type="ECO:0000256" key="8">
    <source>
        <dbReference type="PROSITE-ProRule" id="PRU00552"/>
    </source>
</evidence>
<reference evidence="14 15" key="1">
    <citation type="journal article" date="2011" name="J. Gen. Appl. Microbiol.">
        <title>Draft genome sequencing of the enigmatic yeast Saitoella complicata.</title>
        <authorList>
            <person name="Nishida H."/>
            <person name="Hamamoto M."/>
            <person name="Sugiyama J."/>
        </authorList>
    </citation>
    <scope>NUCLEOTIDE SEQUENCE [LARGE SCALE GENOMIC DNA]</scope>
    <source>
        <strain evidence="14 15">NRRL Y-17804</strain>
    </source>
</reference>
<feature type="domain" description="Helicase ATP-binding" evidence="11">
    <location>
        <begin position="124"/>
        <end position="292"/>
    </location>
</feature>
<dbReference type="CDD" id="cd18787">
    <property type="entry name" value="SF2_C_DEAD"/>
    <property type="match status" value="1"/>
</dbReference>
<evidence type="ECO:0000313" key="14">
    <source>
        <dbReference type="EMBL" id="GAO52353.1"/>
    </source>
</evidence>
<comment type="catalytic activity">
    <reaction evidence="7">
        <text>ATP + H2O = ADP + phosphate + H(+)</text>
        <dbReference type="Rhea" id="RHEA:13065"/>
        <dbReference type="ChEBI" id="CHEBI:15377"/>
        <dbReference type="ChEBI" id="CHEBI:15378"/>
        <dbReference type="ChEBI" id="CHEBI:30616"/>
        <dbReference type="ChEBI" id="CHEBI:43474"/>
        <dbReference type="ChEBI" id="CHEBI:456216"/>
        <dbReference type="EC" id="3.6.4.13"/>
    </reaction>
</comment>
<dbReference type="PANTHER" id="PTHR47958">
    <property type="entry name" value="ATP-DEPENDENT RNA HELICASE DBP3"/>
    <property type="match status" value="1"/>
</dbReference>
<evidence type="ECO:0000256" key="10">
    <source>
        <dbReference type="SAM" id="MobiDB-lite"/>
    </source>
</evidence>
<dbReference type="InterPro" id="IPR014014">
    <property type="entry name" value="RNA_helicase_DEAD_Q_motif"/>
</dbReference>
<dbReference type="FunFam" id="3.40.50.300:FF:000849">
    <property type="entry name" value="ATP-dependent RNA helicase DBP5"/>
    <property type="match status" value="1"/>
</dbReference>